<evidence type="ECO:0000313" key="2">
    <source>
        <dbReference type="EMBL" id="CAD8396604.1"/>
    </source>
</evidence>
<dbReference type="AlphaFoldDB" id="A0A7S0BL05"/>
<dbReference type="EMBL" id="HBEK01011990">
    <property type="protein sequence ID" value="CAD8396604.1"/>
    <property type="molecule type" value="Transcribed_RNA"/>
</dbReference>
<reference evidence="2" key="1">
    <citation type="submission" date="2021-01" db="EMBL/GenBank/DDBJ databases">
        <authorList>
            <person name="Corre E."/>
            <person name="Pelletier E."/>
            <person name="Niang G."/>
            <person name="Scheremetjew M."/>
            <person name="Finn R."/>
            <person name="Kale V."/>
            <person name="Holt S."/>
            <person name="Cochrane G."/>
            <person name="Meng A."/>
            <person name="Brown T."/>
            <person name="Cohen L."/>
        </authorList>
    </citation>
    <scope>NUCLEOTIDE SEQUENCE</scope>
    <source>
        <strain evidence="2">UTEX LB 2760</strain>
    </source>
</reference>
<feature type="region of interest" description="Disordered" evidence="1">
    <location>
        <begin position="1"/>
        <end position="20"/>
    </location>
</feature>
<name>A0A7S0BL05_9RHOD</name>
<accession>A0A7S0BL05</accession>
<protein>
    <submittedName>
        <fullName evidence="2">Uncharacterized protein</fullName>
    </submittedName>
</protein>
<sequence>MRNTRLREIPNRGTTDDRDLDHSRHVRTCLEAINSVPLKHKDSLRATSSPVGSMSYKLSHKRRRVISASKNSKQSCSDQHMYAGQCILGSKIMFRTIVSDRILTQKYTAVFVDARHQHLASLFSG</sequence>
<evidence type="ECO:0000256" key="1">
    <source>
        <dbReference type="SAM" id="MobiDB-lite"/>
    </source>
</evidence>
<gene>
    <name evidence="2" type="ORF">RMAR0315_LOCUS6591</name>
</gene>
<organism evidence="2">
    <name type="scientific">Rhodosorus marinus</name>
    <dbReference type="NCBI Taxonomy" id="101924"/>
    <lineage>
        <taxon>Eukaryota</taxon>
        <taxon>Rhodophyta</taxon>
        <taxon>Stylonematophyceae</taxon>
        <taxon>Stylonematales</taxon>
        <taxon>Stylonemataceae</taxon>
        <taxon>Rhodosorus</taxon>
    </lineage>
</organism>
<proteinExistence type="predicted"/>